<accession>A0A7Z0WQB6</accession>
<dbReference type="AlphaFoldDB" id="A0A7Z0WQB6"/>
<dbReference type="EMBL" id="MSIF01000004">
    <property type="protein sequence ID" value="OLF11636.1"/>
    <property type="molecule type" value="Genomic_DNA"/>
</dbReference>
<gene>
    <name evidence="11" type="ORF">BLA60_11930</name>
</gene>
<dbReference type="FunFam" id="3.40.50.300:FF:000522">
    <property type="entry name" value="Gluconokinase"/>
    <property type="match status" value="1"/>
</dbReference>
<dbReference type="GO" id="GO:0005737">
    <property type="term" value="C:cytoplasm"/>
    <property type="evidence" value="ECO:0007669"/>
    <property type="project" value="TreeGrafter"/>
</dbReference>
<protein>
    <recommendedName>
        <fullName evidence="3 10">Gluconokinase</fullName>
        <ecNumber evidence="3 10">2.7.1.12</ecNumber>
    </recommendedName>
</protein>
<dbReference type="GO" id="GO:0019521">
    <property type="term" value="P:D-gluconate metabolic process"/>
    <property type="evidence" value="ECO:0007669"/>
    <property type="project" value="UniProtKB-KW"/>
</dbReference>
<dbReference type="NCBIfam" id="TIGR01313">
    <property type="entry name" value="therm_gnt_kin"/>
    <property type="match status" value="1"/>
</dbReference>
<evidence type="ECO:0000256" key="9">
    <source>
        <dbReference type="ARBA" id="ARBA00048090"/>
    </source>
</evidence>
<dbReference type="CDD" id="cd02021">
    <property type="entry name" value="GntK"/>
    <property type="match status" value="1"/>
</dbReference>
<dbReference type="Gene3D" id="3.40.50.300">
    <property type="entry name" value="P-loop containing nucleotide triphosphate hydrolases"/>
    <property type="match status" value="1"/>
</dbReference>
<dbReference type="SUPFAM" id="SSF52540">
    <property type="entry name" value="P-loop containing nucleoside triphosphate hydrolases"/>
    <property type="match status" value="1"/>
</dbReference>
<evidence type="ECO:0000313" key="11">
    <source>
        <dbReference type="EMBL" id="OLF11636.1"/>
    </source>
</evidence>
<evidence type="ECO:0000256" key="1">
    <source>
        <dbReference type="ARBA" id="ARBA00004761"/>
    </source>
</evidence>
<evidence type="ECO:0000256" key="2">
    <source>
        <dbReference type="ARBA" id="ARBA00008420"/>
    </source>
</evidence>
<comment type="catalytic activity">
    <reaction evidence="9 10">
        <text>D-gluconate + ATP = 6-phospho-D-gluconate + ADP + H(+)</text>
        <dbReference type="Rhea" id="RHEA:19433"/>
        <dbReference type="ChEBI" id="CHEBI:15378"/>
        <dbReference type="ChEBI" id="CHEBI:18391"/>
        <dbReference type="ChEBI" id="CHEBI:30616"/>
        <dbReference type="ChEBI" id="CHEBI:58759"/>
        <dbReference type="ChEBI" id="CHEBI:456216"/>
        <dbReference type="EC" id="2.7.1.12"/>
    </reaction>
</comment>
<keyword evidence="4 10" id="KW-0808">Transferase</keyword>
<dbReference type="Proteomes" id="UP000185696">
    <property type="component" value="Unassembled WGS sequence"/>
</dbReference>
<dbReference type="GO" id="GO:0046316">
    <property type="term" value="F:gluconokinase activity"/>
    <property type="evidence" value="ECO:0007669"/>
    <property type="project" value="UniProtKB-EC"/>
</dbReference>
<dbReference type="PANTHER" id="PTHR43442:SF3">
    <property type="entry name" value="GLUCONOKINASE-RELATED"/>
    <property type="match status" value="1"/>
</dbReference>
<keyword evidence="5 10" id="KW-0547">Nucleotide-binding</keyword>
<dbReference type="OrthoDB" id="9795716at2"/>
<evidence type="ECO:0000313" key="12">
    <source>
        <dbReference type="Proteomes" id="UP000185696"/>
    </source>
</evidence>
<dbReference type="RefSeq" id="WP_075132871.1">
    <property type="nucleotide sequence ID" value="NZ_MSIF01000004.1"/>
</dbReference>
<keyword evidence="6 10" id="KW-0418">Kinase</keyword>
<keyword evidence="7 10" id="KW-0067">ATP-binding</keyword>
<evidence type="ECO:0000256" key="7">
    <source>
        <dbReference type="ARBA" id="ARBA00022840"/>
    </source>
</evidence>
<comment type="caution">
    <text evidence="11">The sequence shown here is derived from an EMBL/GenBank/DDBJ whole genome shotgun (WGS) entry which is preliminary data.</text>
</comment>
<reference evidence="11 12" key="1">
    <citation type="submission" date="2016-12" db="EMBL/GenBank/DDBJ databases">
        <title>The draft genome sequence of Actinophytocola xinjiangensis.</title>
        <authorList>
            <person name="Wang W."/>
            <person name="Yuan L."/>
        </authorList>
    </citation>
    <scope>NUCLEOTIDE SEQUENCE [LARGE SCALE GENOMIC DNA]</scope>
    <source>
        <strain evidence="11 12">CGMCC 4.4663</strain>
    </source>
</reference>
<dbReference type="InterPro" id="IPR006001">
    <property type="entry name" value="Therm_gnt_kin"/>
</dbReference>
<dbReference type="GO" id="GO:0005524">
    <property type="term" value="F:ATP binding"/>
    <property type="evidence" value="ECO:0007669"/>
    <property type="project" value="UniProtKB-KW"/>
</dbReference>
<evidence type="ECO:0000256" key="5">
    <source>
        <dbReference type="ARBA" id="ARBA00022741"/>
    </source>
</evidence>
<organism evidence="11 12">
    <name type="scientific">Actinophytocola xinjiangensis</name>
    <dbReference type="NCBI Taxonomy" id="485602"/>
    <lineage>
        <taxon>Bacteria</taxon>
        <taxon>Bacillati</taxon>
        <taxon>Actinomycetota</taxon>
        <taxon>Actinomycetes</taxon>
        <taxon>Pseudonocardiales</taxon>
        <taxon>Pseudonocardiaceae</taxon>
    </lineage>
</organism>
<name>A0A7Z0WQB6_9PSEU</name>
<dbReference type="InterPro" id="IPR031322">
    <property type="entry name" value="Shikimate/glucono_kinase"/>
</dbReference>
<keyword evidence="12" id="KW-1185">Reference proteome</keyword>
<keyword evidence="8" id="KW-0311">Gluconate utilization</keyword>
<dbReference type="EC" id="2.7.1.12" evidence="3 10"/>
<sequence>MLFVVMGVTGSGKSTVGRALADRLGVPFRDADDFHTDANIAKMRSGTPLTDDDRLPWLRSIGEWLAAHRDSGAVATSSALRRRYRDILRERAPDAFFVHLDGDPRTARVRVAGRPDHFMPPSLVDSQYAALEPLEADERGVVLDMTWHVDDQVDEAVRTSSPGR</sequence>
<proteinExistence type="inferred from homology"/>
<comment type="similarity">
    <text evidence="2 10">Belongs to the gluconokinase GntK/GntV family.</text>
</comment>
<dbReference type="InterPro" id="IPR027417">
    <property type="entry name" value="P-loop_NTPase"/>
</dbReference>
<evidence type="ECO:0000256" key="8">
    <source>
        <dbReference type="ARBA" id="ARBA00023064"/>
    </source>
</evidence>
<evidence type="ECO:0000256" key="3">
    <source>
        <dbReference type="ARBA" id="ARBA00012054"/>
    </source>
</evidence>
<comment type="pathway">
    <text evidence="1">Carbohydrate acid metabolism.</text>
</comment>
<dbReference type="PANTHER" id="PTHR43442">
    <property type="entry name" value="GLUCONOKINASE-RELATED"/>
    <property type="match status" value="1"/>
</dbReference>
<evidence type="ECO:0000256" key="10">
    <source>
        <dbReference type="RuleBase" id="RU363066"/>
    </source>
</evidence>
<evidence type="ECO:0000256" key="4">
    <source>
        <dbReference type="ARBA" id="ARBA00022679"/>
    </source>
</evidence>
<dbReference type="Pfam" id="PF01202">
    <property type="entry name" value="SKI"/>
    <property type="match status" value="1"/>
</dbReference>
<evidence type="ECO:0000256" key="6">
    <source>
        <dbReference type="ARBA" id="ARBA00022777"/>
    </source>
</evidence>